<dbReference type="Gene3D" id="2.120.10.30">
    <property type="entry name" value="TolB, C-terminal domain"/>
    <property type="match status" value="1"/>
</dbReference>
<dbReference type="SUPFAM" id="SSF57845">
    <property type="entry name" value="B-box zinc-binding domain"/>
    <property type="match status" value="1"/>
</dbReference>
<dbReference type="PANTHER" id="PTHR25462:SF296">
    <property type="entry name" value="MEIOTIC P26, ISOFORM F"/>
    <property type="match status" value="1"/>
</dbReference>
<evidence type="ECO:0000256" key="1">
    <source>
        <dbReference type="PROSITE-ProRule" id="PRU00024"/>
    </source>
</evidence>
<reference evidence="4 5" key="1">
    <citation type="submission" date="2020-06" db="EMBL/GenBank/DDBJ databases">
        <authorList>
            <person name="Li R."/>
            <person name="Bekaert M."/>
        </authorList>
    </citation>
    <scope>NUCLEOTIDE SEQUENCE [LARGE SCALE GENOMIC DNA]</scope>
    <source>
        <strain evidence="5">wild</strain>
    </source>
</reference>
<dbReference type="InterPro" id="IPR011047">
    <property type="entry name" value="Quinoprotein_ADH-like_sf"/>
</dbReference>
<dbReference type="Gene3D" id="3.30.160.60">
    <property type="entry name" value="Classic Zinc Finger"/>
    <property type="match status" value="2"/>
</dbReference>
<dbReference type="EMBL" id="CACVKT020001980">
    <property type="protein sequence ID" value="CAC5374053.1"/>
    <property type="molecule type" value="Genomic_DNA"/>
</dbReference>
<gene>
    <name evidence="4" type="ORF">MCOR_11585</name>
</gene>
<keyword evidence="1" id="KW-0479">Metal-binding</keyword>
<feature type="domain" description="B box-type" evidence="3">
    <location>
        <begin position="666"/>
        <end position="716"/>
    </location>
</feature>
<feature type="coiled-coil region" evidence="2">
    <location>
        <begin position="818"/>
        <end position="860"/>
    </location>
</feature>
<dbReference type="CDD" id="cd19757">
    <property type="entry name" value="Bbox1"/>
    <property type="match status" value="2"/>
</dbReference>
<dbReference type="Pfam" id="PF22586">
    <property type="entry name" value="ANCHR-like_BBOX"/>
    <property type="match status" value="2"/>
</dbReference>
<dbReference type="SUPFAM" id="SSF50998">
    <property type="entry name" value="Quinoprotein alcohol dehydrogenase-like"/>
    <property type="match status" value="1"/>
</dbReference>
<dbReference type="AlphaFoldDB" id="A0A6J8AUX1"/>
<dbReference type="SMART" id="SM00336">
    <property type="entry name" value="BBOX"/>
    <property type="match status" value="3"/>
</dbReference>
<evidence type="ECO:0000256" key="2">
    <source>
        <dbReference type="SAM" id="Coils"/>
    </source>
</evidence>
<keyword evidence="1" id="KW-0862">Zinc</keyword>
<organism evidence="4 5">
    <name type="scientific">Mytilus coruscus</name>
    <name type="common">Sea mussel</name>
    <dbReference type="NCBI Taxonomy" id="42192"/>
    <lineage>
        <taxon>Eukaryota</taxon>
        <taxon>Metazoa</taxon>
        <taxon>Spiralia</taxon>
        <taxon>Lophotrochozoa</taxon>
        <taxon>Mollusca</taxon>
        <taxon>Bivalvia</taxon>
        <taxon>Autobranchia</taxon>
        <taxon>Pteriomorphia</taxon>
        <taxon>Mytilida</taxon>
        <taxon>Mytiloidea</taxon>
        <taxon>Mytilidae</taxon>
        <taxon>Mytilinae</taxon>
        <taxon>Mytilus</taxon>
    </lineage>
</organism>
<accession>A0A6J8AUX1</accession>
<dbReference type="InterPro" id="IPR000315">
    <property type="entry name" value="Znf_B-box"/>
</dbReference>
<protein>
    <recommendedName>
        <fullName evidence="3">B box-type domain-containing protein</fullName>
    </recommendedName>
</protein>
<dbReference type="Proteomes" id="UP000507470">
    <property type="component" value="Unassembled WGS sequence"/>
</dbReference>
<dbReference type="CDD" id="cd19776">
    <property type="entry name" value="Bbox2_TRIM25_C-IV"/>
    <property type="match status" value="1"/>
</dbReference>
<evidence type="ECO:0000313" key="5">
    <source>
        <dbReference type="Proteomes" id="UP000507470"/>
    </source>
</evidence>
<dbReference type="PROSITE" id="PS50119">
    <property type="entry name" value="ZF_BBOX"/>
    <property type="match status" value="2"/>
</dbReference>
<sequence>MASSDRNVCTLCYDDDDGTSTEAVVWCIECEVFLCTDCGKHHKRSRTSKEHKTISSTEYHKLPQFMLDISSQCRDHKKKFELYCSFHACPCCVICITDKHQKCHEMKPLSDIIREVKSSASVQLLEKDLKNVKENFEEIINCMNSRIEISISQKQKATEEIRSMRKSIDDYLNKIEKDILDDLESKQSNIKSEIYTLLQQLTQRANEISQLESEFSIMTQYATELQMYVGLREIEKATSQAAKYIEDLISGDEFEEINLNLNISSELESILKDVKSFGDIYINTRPCTLELKAGRKDQAQNIVLTIPRIEQIKPSMLKKLTIPEDIFSMNIRACRLLPDGKYLIIDNQFYTGHLLLFSNAGMFLKEVVAFNGCSFDTCVLRNNSVAVTLGLVKQTALLDVEKNKIIKTIHLSHVCDAVASDEQMLVISSTEKSTLVNLNDESHTILEGVVADRVALFNGNIYGTLYKAKQVNCYTSTGEPLWTFQHKDIVSPRELALDRNGFVYIASRGNNNIVVVSPDGKTYKTILSEDGIKHPYAIDINRETGIMIVSSHICGDSDDESSNSFYDSTLKYSSNSVDDICDKLNAETATFKIWCENNDMILNIKKPKSMLVGSHRELQSIQETLKIEYSGILLQNVNSEKLLGIIIDECLSWNQQINKEKRMASSDRDFCTLCYEDGTSSKAVTWCTECEVFLCPDCEKHHTKLRMSKDHKTMSTKEYNKLPKFMREISSQCSDHKKKYELYCSFDDCPCCVQCLTDKHKKCQEIKSLSDILKEIKSSASVHLTDKDLKDVKENFEEIIKFLNIRMNANNIQNIKAIEEIRSMRKSINELLHRLEKEILDDLESKYSKMKSSMNTLLQQLKLQANYVSQLQREFSTMTEYATELQMYVENFIEDLESADIFDEKNIEITISSALKSILEDAKSFGDINISISPTTLQLKAGREGQAQYVVPTIPCIEHIKPSMLRTLTIPENMKSMCIIACRILPDGKYLILDCLNKKCHLLLFNNDGIFIRKVVTLLRSSCDACFVRNNTVAVTLGFTKKTALVDIEDNRIKTIKLSHGCDAVASDDKILIICGKVQSTIVNINDVSQRTQIRIHADFISLFQGNIYSTILYENTVRCYKITGELLWTFTCMHYDIESP</sequence>
<name>A0A6J8AUX1_MYTCO</name>
<keyword evidence="2" id="KW-0175">Coiled coil</keyword>
<feature type="domain" description="B box-type" evidence="3">
    <location>
        <begin position="4"/>
        <end position="56"/>
    </location>
</feature>
<keyword evidence="5" id="KW-1185">Reference proteome</keyword>
<feature type="coiled-coil region" evidence="2">
    <location>
        <begin position="122"/>
        <end position="174"/>
    </location>
</feature>
<dbReference type="GO" id="GO:0008270">
    <property type="term" value="F:zinc ion binding"/>
    <property type="evidence" value="ECO:0007669"/>
    <property type="project" value="UniProtKB-KW"/>
</dbReference>
<dbReference type="InterPro" id="IPR047153">
    <property type="entry name" value="TRIM45/56/19-like"/>
</dbReference>
<keyword evidence="1" id="KW-0863">Zinc-finger</keyword>
<dbReference type="OrthoDB" id="6232044at2759"/>
<dbReference type="PANTHER" id="PTHR25462">
    <property type="entry name" value="BONUS, ISOFORM C-RELATED"/>
    <property type="match status" value="1"/>
</dbReference>
<evidence type="ECO:0000259" key="3">
    <source>
        <dbReference type="PROSITE" id="PS50119"/>
    </source>
</evidence>
<evidence type="ECO:0000313" key="4">
    <source>
        <dbReference type="EMBL" id="CAC5374053.1"/>
    </source>
</evidence>
<dbReference type="SUPFAM" id="SSF101898">
    <property type="entry name" value="NHL repeat"/>
    <property type="match status" value="1"/>
</dbReference>
<dbReference type="InterPro" id="IPR011042">
    <property type="entry name" value="6-blade_b-propeller_TolB-like"/>
</dbReference>
<proteinExistence type="predicted"/>